<accession>A0A371PKR2</accession>
<proteinExistence type="predicted"/>
<protein>
    <submittedName>
        <fullName evidence="1">Uncharacterized protein</fullName>
    </submittedName>
</protein>
<dbReference type="EMBL" id="QUBQ01000001">
    <property type="protein sequence ID" value="REK76800.1"/>
    <property type="molecule type" value="Genomic_DNA"/>
</dbReference>
<name>A0A371PKR2_9BACL</name>
<dbReference type="Proteomes" id="UP000261905">
    <property type="component" value="Unassembled WGS sequence"/>
</dbReference>
<comment type="caution">
    <text evidence="1">The sequence shown here is derived from an EMBL/GenBank/DDBJ whole genome shotgun (WGS) entry which is preliminary data.</text>
</comment>
<evidence type="ECO:0000313" key="2">
    <source>
        <dbReference type="Proteomes" id="UP000261905"/>
    </source>
</evidence>
<dbReference type="RefSeq" id="WP_116043950.1">
    <property type="nucleotide sequence ID" value="NZ_QUBQ01000001.1"/>
</dbReference>
<organism evidence="1 2">
    <name type="scientific">Paenibacillus paeoniae</name>
    <dbReference type="NCBI Taxonomy" id="2292705"/>
    <lineage>
        <taxon>Bacteria</taxon>
        <taxon>Bacillati</taxon>
        <taxon>Bacillota</taxon>
        <taxon>Bacilli</taxon>
        <taxon>Bacillales</taxon>
        <taxon>Paenibacillaceae</taxon>
        <taxon>Paenibacillus</taxon>
    </lineage>
</organism>
<sequence length="257" mass="29998">MKLLINTTPYRLEQDYESGFDPNAFDMMAEVILAFCEPGQDILFSYTNWDSELDPHKVHMVEEAARNFHSDIVSDPDLAISQRVKEVLLNHYAPERDPNQNQVLMEQMFTYFREVPYDELNEELLLKIGSAVHGMQTVYTLEDCKEDTQAFINSRLVDTNTTWLLPYEQPVYLKNILWYRASTKEEVLQSFGLTDWCFSCAIVNPQTSVDQYSFFLNYTEEEDGMVLYISTNTPDYFKETVVPRLERLLGESLEIVE</sequence>
<dbReference type="OrthoDB" id="2559022at2"/>
<evidence type="ECO:0000313" key="1">
    <source>
        <dbReference type="EMBL" id="REK76800.1"/>
    </source>
</evidence>
<keyword evidence="2" id="KW-1185">Reference proteome</keyword>
<reference evidence="1 2" key="1">
    <citation type="submission" date="2018-08" db="EMBL/GenBank/DDBJ databases">
        <title>Paenibacillus sp. M4BSY-1, whole genome shotgun sequence.</title>
        <authorList>
            <person name="Tuo L."/>
        </authorList>
    </citation>
    <scope>NUCLEOTIDE SEQUENCE [LARGE SCALE GENOMIC DNA]</scope>
    <source>
        <strain evidence="1 2">M4BSY-1</strain>
    </source>
</reference>
<dbReference type="AlphaFoldDB" id="A0A371PKR2"/>
<gene>
    <name evidence="1" type="ORF">DX130_07145</name>
</gene>